<feature type="transmembrane region" description="Helical" evidence="5">
    <location>
        <begin position="152"/>
        <end position="171"/>
    </location>
</feature>
<evidence type="ECO:0000313" key="7">
    <source>
        <dbReference type="Proteomes" id="UP000278149"/>
    </source>
</evidence>
<sequence length="285" mass="32347">MTFKYVEKDTVIHKLHPMTKALLLLAALMLALIFTYDYSIIPLLIVLAFELIIWKIAGIEFWRVAIVIKVLLGIFLFFIIVQGFLYRGGVTPLFAIGHFKLWEKDIGEFTLEGLLYGIFISAKILVVVIAAIIFVMTTSITKMSALAHSLRLPYSFSFTLLAGLRFAPLIFKSFSDIKDAQKLRAFDIDRMNIIVRAFKAYVPILTPLILNLLRRGMELQISIESRGYGATKNPTQLEELQVRLWDYITFIIIIVVFASSVYVNYTIAPSLYSSFLQSLRSLLGG</sequence>
<dbReference type="PANTHER" id="PTHR33514">
    <property type="entry name" value="PROTEIN ABCI12, CHLOROPLASTIC"/>
    <property type="match status" value="1"/>
</dbReference>
<organism evidence="6 7">
    <name type="scientific">Candidatus Korarchaeum cryptofilum</name>
    <dbReference type="NCBI Taxonomy" id="498846"/>
    <lineage>
        <taxon>Archaea</taxon>
        <taxon>Thermoproteota</taxon>
        <taxon>Candidatus Korarchaeia</taxon>
        <taxon>Candidatus Korarchaeales</taxon>
        <taxon>Candidatus Korarchaeaceae</taxon>
        <taxon>Candidatus Korarchaeum</taxon>
    </lineage>
</organism>
<feature type="transmembrane region" description="Helical" evidence="5">
    <location>
        <begin position="61"/>
        <end position="85"/>
    </location>
</feature>
<dbReference type="EMBL" id="RCOR01000042">
    <property type="protein sequence ID" value="RSN67679.1"/>
    <property type="molecule type" value="Genomic_DNA"/>
</dbReference>
<keyword evidence="2 5" id="KW-0812">Transmembrane</keyword>
<comment type="subcellular location">
    <subcellularLocation>
        <location evidence="1">Membrane</location>
        <topology evidence="1">Multi-pass membrane protein</topology>
    </subcellularLocation>
</comment>
<dbReference type="PANTHER" id="PTHR33514:SF13">
    <property type="entry name" value="PROTEIN ABCI12, CHLOROPLASTIC"/>
    <property type="match status" value="1"/>
</dbReference>
<evidence type="ECO:0000313" key="6">
    <source>
        <dbReference type="EMBL" id="RSN67679.1"/>
    </source>
</evidence>
<dbReference type="RefSeq" id="WP_012308992.1">
    <property type="nucleotide sequence ID" value="NZ_RCOR01000042.1"/>
</dbReference>
<feature type="transmembrane region" description="Helical" evidence="5">
    <location>
        <begin position="22"/>
        <end position="49"/>
    </location>
</feature>
<feature type="transmembrane region" description="Helical" evidence="5">
    <location>
        <begin position="244"/>
        <end position="265"/>
    </location>
</feature>
<evidence type="ECO:0000256" key="1">
    <source>
        <dbReference type="ARBA" id="ARBA00004141"/>
    </source>
</evidence>
<feature type="transmembrane region" description="Helical" evidence="5">
    <location>
        <begin position="114"/>
        <end position="140"/>
    </location>
</feature>
<reference evidence="6 7" key="1">
    <citation type="submission" date="2018-10" db="EMBL/GenBank/DDBJ databases">
        <title>Co-occurring genomic capacity for anaerobic methane metabolism and dissimilatory sulfite reduction discovered in the Korarchaeota.</title>
        <authorList>
            <person name="Mckay L.J."/>
            <person name="Dlakic M."/>
            <person name="Fields M.W."/>
            <person name="Delmont T.O."/>
            <person name="Eren A.M."/>
            <person name="Jay Z.J."/>
            <person name="Klingelsmith K.B."/>
            <person name="Rusch D.B."/>
            <person name="Inskeep W.P."/>
        </authorList>
    </citation>
    <scope>NUCLEOTIDE SEQUENCE [LARGE SCALE GENOMIC DNA]</scope>
    <source>
        <strain evidence="6 7">WS</strain>
    </source>
</reference>
<protein>
    <submittedName>
        <fullName evidence="6">Energy-coupling factor transporter transmembrane protein EcfT</fullName>
    </submittedName>
</protein>
<feature type="transmembrane region" description="Helical" evidence="5">
    <location>
        <begin position="191"/>
        <end position="213"/>
    </location>
</feature>
<evidence type="ECO:0000256" key="2">
    <source>
        <dbReference type="ARBA" id="ARBA00022692"/>
    </source>
</evidence>
<keyword evidence="3 5" id="KW-1133">Transmembrane helix</keyword>
<dbReference type="GO" id="GO:0005886">
    <property type="term" value="C:plasma membrane"/>
    <property type="evidence" value="ECO:0007669"/>
    <property type="project" value="TreeGrafter"/>
</dbReference>
<accession>A0A3R9Q873</accession>
<name>A0A3R9Q873_9CREN</name>
<dbReference type="GeneID" id="6093625"/>
<dbReference type="Pfam" id="PF02361">
    <property type="entry name" value="CbiQ"/>
    <property type="match status" value="1"/>
</dbReference>
<dbReference type="AlphaFoldDB" id="A0A3R9Q873"/>
<gene>
    <name evidence="6" type="ORF">D9Q81_07755</name>
</gene>
<dbReference type="InterPro" id="IPR003339">
    <property type="entry name" value="ABC/ECF_trnsptr_transmembrane"/>
</dbReference>
<comment type="caution">
    <text evidence="6">The sequence shown here is derived from an EMBL/GenBank/DDBJ whole genome shotgun (WGS) entry which is preliminary data.</text>
</comment>
<keyword evidence="4 5" id="KW-0472">Membrane</keyword>
<dbReference type="OMA" id="WVFPSYF"/>
<proteinExistence type="predicted"/>
<dbReference type="Proteomes" id="UP000278149">
    <property type="component" value="Unassembled WGS sequence"/>
</dbReference>
<evidence type="ECO:0000256" key="5">
    <source>
        <dbReference type="SAM" id="Phobius"/>
    </source>
</evidence>
<dbReference type="CDD" id="cd16914">
    <property type="entry name" value="EcfT"/>
    <property type="match status" value="1"/>
</dbReference>
<evidence type="ECO:0000256" key="4">
    <source>
        <dbReference type="ARBA" id="ARBA00023136"/>
    </source>
</evidence>
<evidence type="ECO:0000256" key="3">
    <source>
        <dbReference type="ARBA" id="ARBA00022989"/>
    </source>
</evidence>